<dbReference type="PANTHER" id="PTHR47018:SF2">
    <property type="entry name" value="TESMIN_TSO1-LIKE CXC DOMAIN-CONTAINING PROTEIN"/>
    <property type="match status" value="1"/>
</dbReference>
<dbReference type="Proteomes" id="UP000507470">
    <property type="component" value="Unassembled WGS sequence"/>
</dbReference>
<protein>
    <submittedName>
        <fullName evidence="1">Uncharacterized protein</fullName>
    </submittedName>
</protein>
<accession>A0A6J7ZXP0</accession>
<evidence type="ECO:0000313" key="2">
    <source>
        <dbReference type="Proteomes" id="UP000507470"/>
    </source>
</evidence>
<dbReference type="OrthoDB" id="10071095at2759"/>
<dbReference type="AlphaFoldDB" id="A0A6J7ZXP0"/>
<proteinExistence type="predicted"/>
<gene>
    <name evidence="1" type="ORF">MCOR_1293</name>
</gene>
<dbReference type="PANTHER" id="PTHR47018">
    <property type="entry name" value="CXC DOMAIN-CONTAINING PROTEIN-RELATED"/>
    <property type="match status" value="1"/>
</dbReference>
<dbReference type="EMBL" id="CACVKT020000237">
    <property type="protein sequence ID" value="CAC5357772.1"/>
    <property type="molecule type" value="Genomic_DNA"/>
</dbReference>
<organism evidence="1 2">
    <name type="scientific">Mytilus coruscus</name>
    <name type="common">Sea mussel</name>
    <dbReference type="NCBI Taxonomy" id="42192"/>
    <lineage>
        <taxon>Eukaryota</taxon>
        <taxon>Metazoa</taxon>
        <taxon>Spiralia</taxon>
        <taxon>Lophotrochozoa</taxon>
        <taxon>Mollusca</taxon>
        <taxon>Bivalvia</taxon>
        <taxon>Autobranchia</taxon>
        <taxon>Pteriomorphia</taxon>
        <taxon>Mytilida</taxon>
        <taxon>Mytiloidea</taxon>
        <taxon>Mytilidae</taxon>
        <taxon>Mytilinae</taxon>
        <taxon>Mytilus</taxon>
    </lineage>
</organism>
<evidence type="ECO:0000313" key="1">
    <source>
        <dbReference type="EMBL" id="CAC5357772.1"/>
    </source>
</evidence>
<sequence>MQNKALLLSEMVYKFQEFGGCFSSNLRQNQTRFILDKLQFIFSSNIDTDKIDKIGTMVKLHGVEDRRCLVLALQGHQKQKLSNTKSEVVSCQSKHGQNNTLENACVILKQMIEDCIKNLNFDFKTVDDAKLFDIVKNSCPPDLWEFITSLTSSNKFKSAAEVDKTFENIDFKLINILFLLLFKFDTKCNTFQLIISDIIDKFTTSSSDCINIFNKFGICVSKQTLERNQTMVVENKVNKPVDKIPSTLTIASIDNVNKRSSYAAVKSTDVHRGFDGTSVQLEEPKPQSISLNPDERPVGLPESIDIKDTITLRSFNNFNQKLSSIVDVYSSLNSGQTSVRYRRRTTKLPHYAIHNSKICTDLVDDMIIDSAACLSKNVEKVSFDLIDFKSTVSEKGLQILLNGSNNIGKTNLQTFISEKNSNIPVETASVKYHSLLNEQADSKETLKTSLDKLHQDFKIGRELKHLVVLELKDDLSWLLPFPGDWHILKNYQRMIMKLYLDAGLKELIELFHHGANADAVMQATNFDKTHHFLMQVWEALYLQQISVILKNAEEDDLNDQSEENYIKKVSFILQNHELSHDEKIQQHFDLMSHFSLQFRNLCCRSGNWHLRNYCLKHVAKTAQITGCKFYSRLLPFHIADLKYFPKSTIEHFEEGGWVVNMLGRNMHSHGLDEAHESCINREVKNALCNFFTLSALAKLVHYIPFRAKVLGNIKDQLECKRKDFNNSVNRPSFEIQNITSYRENIESGLFFRYENGQLKHAFNSKIVSTDIQRSDLLNLKKIAQEHLGKYIKICQSDGIFRYNKTRKIATFSTKTHSISRLKRELEDQRTENALLRTQIAWSKEQNTPISDSQQFISLPRAIVDHDGLPYKGDKSKTLGIYHSRYPDAFENKLHFKPDCVIIDGMFILNSKPLKSSNRLFAHFLVSLFNRWIIHYIQVNTKEIHIVFDDQSPQLSPKDIERKRRDEKAETTAKILISETTKIPSDWQAFLHNTENKKQLFQ</sequence>
<reference evidence="1 2" key="1">
    <citation type="submission" date="2020-06" db="EMBL/GenBank/DDBJ databases">
        <authorList>
            <person name="Li R."/>
            <person name="Bekaert M."/>
        </authorList>
    </citation>
    <scope>NUCLEOTIDE SEQUENCE [LARGE SCALE GENOMIC DNA]</scope>
    <source>
        <strain evidence="2">wild</strain>
    </source>
</reference>
<keyword evidence="2" id="KW-1185">Reference proteome</keyword>
<name>A0A6J7ZXP0_MYTCO</name>